<dbReference type="Pfam" id="PF16725">
    <property type="entry name" value="Nucleolin_bd"/>
    <property type="match status" value="1"/>
</dbReference>
<reference evidence="3 4" key="1">
    <citation type="submission" date="2017-11" db="EMBL/GenBank/DDBJ databases">
        <title>De-novo sequencing of pomegranate (Punica granatum L.) genome.</title>
        <authorList>
            <person name="Akparov Z."/>
            <person name="Amiraslanov A."/>
            <person name="Hajiyeva S."/>
            <person name="Abbasov M."/>
            <person name="Kaur K."/>
            <person name="Hamwieh A."/>
            <person name="Solovyev V."/>
            <person name="Salamov A."/>
            <person name="Braich B."/>
            <person name="Kosarev P."/>
            <person name="Mahmoud A."/>
            <person name="Hajiyev E."/>
            <person name="Babayeva S."/>
            <person name="Izzatullayeva V."/>
            <person name="Mammadov A."/>
            <person name="Mammadov A."/>
            <person name="Sharifova S."/>
            <person name="Ojaghi J."/>
            <person name="Eynullazada K."/>
            <person name="Bayramov B."/>
            <person name="Abdulazimova A."/>
            <person name="Shahmuradov I."/>
        </authorList>
    </citation>
    <scope>NUCLEOTIDE SEQUENCE [LARGE SCALE GENOMIC DNA]</scope>
    <source>
        <strain evidence="4">cv. AG2017</strain>
        <tissue evidence="3">Leaf</tissue>
    </source>
</reference>
<feature type="compositionally biased region" description="Low complexity" evidence="1">
    <location>
        <begin position="70"/>
        <end position="82"/>
    </location>
</feature>
<keyword evidence="4" id="KW-1185">Reference proteome</keyword>
<dbReference type="InterPro" id="IPR038100">
    <property type="entry name" value="NLV2_N_sf"/>
</dbReference>
<accession>A0A2I0INN5</accession>
<sequence length="82" mass="9616">MPGRFHAILRRRLQSCKNNYSTVEEIVEHLLSTYPDYSRQRLQPFTVNVRKALESSPPPPSPASKKQKHQNQLQQRHQSPPR</sequence>
<comment type="caution">
    <text evidence="3">The sequence shown here is derived from an EMBL/GenBank/DDBJ whole genome shotgun (WGS) entry which is preliminary data.</text>
</comment>
<evidence type="ECO:0000256" key="1">
    <source>
        <dbReference type="SAM" id="MobiDB-lite"/>
    </source>
</evidence>
<dbReference type="Gene3D" id="1.10.10.2010">
    <property type="match status" value="1"/>
</dbReference>
<organism evidence="3 4">
    <name type="scientific">Punica granatum</name>
    <name type="common">Pomegranate</name>
    <dbReference type="NCBI Taxonomy" id="22663"/>
    <lineage>
        <taxon>Eukaryota</taxon>
        <taxon>Viridiplantae</taxon>
        <taxon>Streptophyta</taxon>
        <taxon>Embryophyta</taxon>
        <taxon>Tracheophyta</taxon>
        <taxon>Spermatophyta</taxon>
        <taxon>Magnoliopsida</taxon>
        <taxon>eudicotyledons</taxon>
        <taxon>Gunneridae</taxon>
        <taxon>Pentapetalae</taxon>
        <taxon>rosids</taxon>
        <taxon>malvids</taxon>
        <taxon>Myrtales</taxon>
        <taxon>Lythraceae</taxon>
        <taxon>Punica</taxon>
    </lineage>
</organism>
<name>A0A2I0INN5_PUNGR</name>
<feature type="domain" description="NVL2 nucleolin binding" evidence="2">
    <location>
        <begin position="13"/>
        <end position="54"/>
    </location>
</feature>
<dbReference type="Proteomes" id="UP000233551">
    <property type="component" value="Unassembled WGS sequence"/>
</dbReference>
<dbReference type="InterPro" id="IPR031996">
    <property type="entry name" value="NVL2_nucleolin-bd"/>
</dbReference>
<evidence type="ECO:0000313" key="4">
    <source>
        <dbReference type="Proteomes" id="UP000233551"/>
    </source>
</evidence>
<protein>
    <recommendedName>
        <fullName evidence="2">NVL2 nucleolin binding domain-containing protein</fullName>
    </recommendedName>
</protein>
<proteinExistence type="predicted"/>
<feature type="non-terminal residue" evidence="3">
    <location>
        <position position="82"/>
    </location>
</feature>
<dbReference type="AlphaFoldDB" id="A0A2I0INN5"/>
<dbReference type="EMBL" id="PGOL01002808">
    <property type="protein sequence ID" value="PKI45006.1"/>
    <property type="molecule type" value="Genomic_DNA"/>
</dbReference>
<evidence type="ECO:0000259" key="2">
    <source>
        <dbReference type="Pfam" id="PF16725"/>
    </source>
</evidence>
<gene>
    <name evidence="3" type="ORF">CRG98_034601</name>
</gene>
<evidence type="ECO:0000313" key="3">
    <source>
        <dbReference type="EMBL" id="PKI45006.1"/>
    </source>
</evidence>
<feature type="region of interest" description="Disordered" evidence="1">
    <location>
        <begin position="49"/>
        <end position="82"/>
    </location>
</feature>